<feature type="region of interest" description="Disordered" evidence="1">
    <location>
        <begin position="1"/>
        <end position="30"/>
    </location>
</feature>
<dbReference type="GO" id="GO:0016799">
    <property type="term" value="F:hydrolase activity, hydrolyzing N-glycosyl compounds"/>
    <property type="evidence" value="ECO:0007669"/>
    <property type="project" value="InterPro"/>
</dbReference>
<proteinExistence type="predicted"/>
<dbReference type="AlphaFoldDB" id="A0A6A6T3P6"/>
<dbReference type="EMBL" id="MU004386">
    <property type="protein sequence ID" value="KAF2653164.1"/>
    <property type="molecule type" value="Genomic_DNA"/>
</dbReference>
<sequence length="359" mass="39143">MTTETSPRDLELHTSSSLNTSTPELNTPELLEDVDSPVEDAKDIPHILIITDIGHDADDAMALAIMAKRHAMKKIKIVGVIATLKPEVMKRAKMALWMLREFDIEDVEVAKGTDGTERRQDPFGYEFVKRSERLGDSLITKDYLDLATRVFENASRTGSGLHVLSIGGHRDVWAIMSNNKDLTWKAVSQIHIQGGCYFGKATVDKESPSEEEIAAAAATPDLLRPNFDAANNNFDRDASRNLYTFLAGEAGIKTVTYTKEAAAKASFKPEIFESLVVANDPLAAIGCAGIVGDSVLNPQTVGALSHMLQIGQEVNSTKLRDALREQLSQTLGQKYPTFHEGTSALSQTGFGLPPRTPTC</sequence>
<feature type="compositionally biased region" description="Polar residues" evidence="1">
    <location>
        <begin position="13"/>
        <end position="25"/>
    </location>
</feature>
<dbReference type="InterPro" id="IPR036452">
    <property type="entry name" value="Ribo_hydro-like"/>
</dbReference>
<evidence type="ECO:0000256" key="1">
    <source>
        <dbReference type="SAM" id="MobiDB-lite"/>
    </source>
</evidence>
<feature type="compositionally biased region" description="Basic and acidic residues" evidence="1">
    <location>
        <begin position="1"/>
        <end position="12"/>
    </location>
</feature>
<protein>
    <recommendedName>
        <fullName evidence="4">Inosine/uridine-preferring nucleoside hydrolase domain-containing protein</fullName>
    </recommendedName>
</protein>
<name>A0A6A6T3P6_9PLEO</name>
<gene>
    <name evidence="2" type="ORF">K491DRAFT_751975</name>
</gene>
<accession>A0A6A6T3P6</accession>
<evidence type="ECO:0000313" key="2">
    <source>
        <dbReference type="EMBL" id="KAF2653164.1"/>
    </source>
</evidence>
<keyword evidence="3" id="KW-1185">Reference proteome</keyword>
<dbReference type="Gene3D" id="3.90.245.10">
    <property type="entry name" value="Ribonucleoside hydrolase-like"/>
    <property type="match status" value="1"/>
</dbReference>
<evidence type="ECO:0000313" key="3">
    <source>
        <dbReference type="Proteomes" id="UP000799324"/>
    </source>
</evidence>
<evidence type="ECO:0008006" key="4">
    <source>
        <dbReference type="Google" id="ProtNLM"/>
    </source>
</evidence>
<dbReference type="Proteomes" id="UP000799324">
    <property type="component" value="Unassembled WGS sequence"/>
</dbReference>
<organism evidence="2 3">
    <name type="scientific">Lophiostoma macrostomum CBS 122681</name>
    <dbReference type="NCBI Taxonomy" id="1314788"/>
    <lineage>
        <taxon>Eukaryota</taxon>
        <taxon>Fungi</taxon>
        <taxon>Dikarya</taxon>
        <taxon>Ascomycota</taxon>
        <taxon>Pezizomycotina</taxon>
        <taxon>Dothideomycetes</taxon>
        <taxon>Pleosporomycetidae</taxon>
        <taxon>Pleosporales</taxon>
        <taxon>Lophiostomataceae</taxon>
        <taxon>Lophiostoma</taxon>
    </lineage>
</organism>
<reference evidence="2" key="1">
    <citation type="journal article" date="2020" name="Stud. Mycol.">
        <title>101 Dothideomycetes genomes: a test case for predicting lifestyles and emergence of pathogens.</title>
        <authorList>
            <person name="Haridas S."/>
            <person name="Albert R."/>
            <person name="Binder M."/>
            <person name="Bloem J."/>
            <person name="Labutti K."/>
            <person name="Salamov A."/>
            <person name="Andreopoulos B."/>
            <person name="Baker S."/>
            <person name="Barry K."/>
            <person name="Bills G."/>
            <person name="Bluhm B."/>
            <person name="Cannon C."/>
            <person name="Castanera R."/>
            <person name="Culley D."/>
            <person name="Daum C."/>
            <person name="Ezra D."/>
            <person name="Gonzalez J."/>
            <person name="Henrissat B."/>
            <person name="Kuo A."/>
            <person name="Liang C."/>
            <person name="Lipzen A."/>
            <person name="Lutzoni F."/>
            <person name="Magnuson J."/>
            <person name="Mondo S."/>
            <person name="Nolan M."/>
            <person name="Ohm R."/>
            <person name="Pangilinan J."/>
            <person name="Park H.-J."/>
            <person name="Ramirez L."/>
            <person name="Alfaro M."/>
            <person name="Sun H."/>
            <person name="Tritt A."/>
            <person name="Yoshinaga Y."/>
            <person name="Zwiers L.-H."/>
            <person name="Turgeon B."/>
            <person name="Goodwin S."/>
            <person name="Spatafora J."/>
            <person name="Crous P."/>
            <person name="Grigoriev I."/>
        </authorList>
    </citation>
    <scope>NUCLEOTIDE SEQUENCE</scope>
    <source>
        <strain evidence="2">CBS 122681</strain>
    </source>
</reference>
<dbReference type="SUPFAM" id="SSF53590">
    <property type="entry name" value="Nucleoside hydrolase"/>
    <property type="match status" value="1"/>
</dbReference>